<organism evidence="1 2">
    <name type="scientific">Anopheles albimanus</name>
    <name type="common">New world malaria mosquito</name>
    <dbReference type="NCBI Taxonomy" id="7167"/>
    <lineage>
        <taxon>Eukaryota</taxon>
        <taxon>Metazoa</taxon>
        <taxon>Ecdysozoa</taxon>
        <taxon>Arthropoda</taxon>
        <taxon>Hexapoda</taxon>
        <taxon>Insecta</taxon>
        <taxon>Pterygota</taxon>
        <taxon>Neoptera</taxon>
        <taxon>Endopterygota</taxon>
        <taxon>Diptera</taxon>
        <taxon>Nematocera</taxon>
        <taxon>Culicoidea</taxon>
        <taxon>Culicidae</taxon>
        <taxon>Anophelinae</taxon>
        <taxon>Anopheles</taxon>
    </lineage>
</organism>
<dbReference type="GO" id="GO:0042302">
    <property type="term" value="F:structural constituent of cuticle"/>
    <property type="evidence" value="ECO:0007669"/>
    <property type="project" value="UniProtKB-UniRule"/>
</dbReference>
<dbReference type="STRING" id="7167.A0A182FFM9"/>
<keyword evidence="2" id="KW-1185">Reference proteome</keyword>
<dbReference type="VEuPathDB" id="VectorBase:AALB005321"/>
<dbReference type="Pfam" id="PF00379">
    <property type="entry name" value="Chitin_bind_4"/>
    <property type="match status" value="1"/>
</dbReference>
<dbReference type="PROSITE" id="PS51155">
    <property type="entry name" value="CHIT_BIND_RR_2"/>
    <property type="match status" value="1"/>
</dbReference>
<proteinExistence type="predicted"/>
<dbReference type="GO" id="GO:0005615">
    <property type="term" value="C:extracellular space"/>
    <property type="evidence" value="ECO:0007669"/>
    <property type="project" value="TreeGrafter"/>
</dbReference>
<dbReference type="InterPro" id="IPR031311">
    <property type="entry name" value="CHIT_BIND_RR_consensus"/>
</dbReference>
<reference evidence="1" key="2">
    <citation type="submission" date="2022-08" db="UniProtKB">
        <authorList>
            <consortium name="EnsemblMetazoa"/>
        </authorList>
    </citation>
    <scope>IDENTIFICATION</scope>
    <source>
        <strain evidence="1">STECLA/ALBI9_A</strain>
    </source>
</reference>
<dbReference type="GO" id="GO:0031012">
    <property type="term" value="C:extracellular matrix"/>
    <property type="evidence" value="ECO:0007669"/>
    <property type="project" value="TreeGrafter"/>
</dbReference>
<dbReference type="PRINTS" id="PR00947">
    <property type="entry name" value="CUTICLE"/>
</dbReference>
<dbReference type="InterPro" id="IPR000618">
    <property type="entry name" value="Insect_cuticle"/>
</dbReference>
<accession>A0A182FFM9</accession>
<dbReference type="VEuPathDB" id="VectorBase:AALB20_038568"/>
<evidence type="ECO:0000313" key="1">
    <source>
        <dbReference type="EnsemblMetazoa" id="AALB005321-PA"/>
    </source>
</evidence>
<dbReference type="InterPro" id="IPR051217">
    <property type="entry name" value="Insect_Cuticle_Struc_Prot"/>
</dbReference>
<dbReference type="AlphaFoldDB" id="A0A182FFM9"/>
<sequence>MFLKNLCLAAMFVVSVAGARLKHQVAYETAVKHEPMPHHQFEEVDAGKELTYDEGTAQEASAGGEDHFAYPKYQFEYGVKDPLTGDHKSQWEMRDGDIVKGAYTLDEPDGTQRIVEYRADDVNGFQAIVKRIVKSEPRTHEAIQKLAQEPSPVVGQSYSKLKKFS</sequence>
<dbReference type="Proteomes" id="UP000069272">
    <property type="component" value="Chromosome 3L"/>
</dbReference>
<name>A0A182FFM9_ANOAL</name>
<dbReference type="PANTHER" id="PTHR12236">
    <property type="entry name" value="STRUCTURAL CONTITUENT OF CUTICLE"/>
    <property type="match status" value="1"/>
</dbReference>
<protein>
    <submittedName>
        <fullName evidence="1">Uncharacterized protein</fullName>
    </submittedName>
</protein>
<dbReference type="EnsemblMetazoa" id="AALB005321-RA">
    <property type="protein sequence ID" value="AALB005321-PA"/>
    <property type="gene ID" value="AALB005321"/>
</dbReference>
<dbReference type="PROSITE" id="PS00233">
    <property type="entry name" value="CHIT_BIND_RR_1"/>
    <property type="match status" value="1"/>
</dbReference>
<evidence type="ECO:0000313" key="2">
    <source>
        <dbReference type="Proteomes" id="UP000069272"/>
    </source>
</evidence>
<reference evidence="1 2" key="1">
    <citation type="journal article" date="2017" name="G3 (Bethesda)">
        <title>The Physical Genome Mapping of Anopheles albimanus Corrected Scaffold Misassemblies and Identified Interarm Rearrangements in Genus Anopheles.</title>
        <authorList>
            <person name="Artemov G.N."/>
            <person name="Peery A.N."/>
            <person name="Jiang X."/>
            <person name="Tu Z."/>
            <person name="Stegniy V.N."/>
            <person name="Sharakhova M.V."/>
            <person name="Sharakhov I.V."/>
        </authorList>
    </citation>
    <scope>NUCLEOTIDE SEQUENCE [LARGE SCALE GENOMIC DNA]</scope>
    <source>
        <strain evidence="1 2">ALBI9_A</strain>
    </source>
</reference>
<dbReference type="PANTHER" id="PTHR12236:SF76">
    <property type="entry name" value="ADULT-SPECIFIC CUTICULAR PROTEIN ACP-20-LIKE PROTEIN"/>
    <property type="match status" value="1"/>
</dbReference>